<evidence type="ECO:0000256" key="1">
    <source>
        <dbReference type="SAM" id="Phobius"/>
    </source>
</evidence>
<accession>A0A4U1BZJ2</accession>
<feature type="transmembrane region" description="Helical" evidence="1">
    <location>
        <begin position="6"/>
        <end position="23"/>
    </location>
</feature>
<dbReference type="InterPro" id="IPR029062">
    <property type="entry name" value="Class_I_gatase-like"/>
</dbReference>
<dbReference type="OrthoDB" id="980086at2"/>
<keyword evidence="1" id="KW-1133">Transmembrane helix</keyword>
<keyword evidence="3" id="KW-1185">Reference proteome</keyword>
<protein>
    <recommendedName>
        <fullName evidence="4">Aerotolerance regulator N-terminal domain-containing protein</fullName>
    </recommendedName>
</protein>
<dbReference type="EMBL" id="SWBP01000004">
    <property type="protein sequence ID" value="TKB96926.1"/>
    <property type="molecule type" value="Genomic_DNA"/>
</dbReference>
<evidence type="ECO:0000313" key="2">
    <source>
        <dbReference type="EMBL" id="TKB96926.1"/>
    </source>
</evidence>
<evidence type="ECO:0008006" key="4">
    <source>
        <dbReference type="Google" id="ProtNLM"/>
    </source>
</evidence>
<dbReference type="RefSeq" id="WP_136826890.1">
    <property type="nucleotide sequence ID" value="NZ_SWBP01000004.1"/>
</dbReference>
<gene>
    <name evidence="2" type="ORF">FA046_12690</name>
</gene>
<proteinExistence type="predicted"/>
<keyword evidence="1" id="KW-0812">Transmembrane</keyword>
<dbReference type="Proteomes" id="UP000308181">
    <property type="component" value="Unassembled WGS sequence"/>
</dbReference>
<feature type="transmembrane region" description="Helical" evidence="1">
    <location>
        <begin position="35"/>
        <end position="54"/>
    </location>
</feature>
<keyword evidence="1" id="KW-0472">Membrane</keyword>
<reference evidence="2 3" key="1">
    <citation type="submission" date="2019-04" db="EMBL/GenBank/DDBJ databases">
        <title>Pedobacter sp. AR-3-17 sp. nov., isolated from Arctic soil.</title>
        <authorList>
            <person name="Dahal R.H."/>
            <person name="Kim D.-U."/>
        </authorList>
    </citation>
    <scope>NUCLEOTIDE SEQUENCE [LARGE SCALE GENOMIC DNA]</scope>
    <source>
        <strain evidence="2 3">AR-3-17</strain>
    </source>
</reference>
<evidence type="ECO:0000313" key="3">
    <source>
        <dbReference type="Proteomes" id="UP000308181"/>
    </source>
</evidence>
<name>A0A4U1BZJ2_9SPHI</name>
<comment type="caution">
    <text evidence="2">The sequence shown here is derived from an EMBL/GenBank/DDBJ whole genome shotgun (WGS) entry which is preliminary data.</text>
</comment>
<sequence>MNVHYIIILSALIFLAFLLFKEWKRENSSRLWIRMIGSAIAVVSLVLLLIPIKYEVEKKESINELVIFTEGVNLDSLPKNKKVYTVDSSLLQKNFKTKLTYIPDLAYYLAKHPQVKQVNVYGNGLASADLASIKKLQFTFHPSAFPSGIPSIYWDRQIISTHKLQVQGTYLNNLSKPVQLVLKGLGSNLDSVVINKKESISFSLTHTPKLVGKAVYKLIALSGKDTLSQEEIPFEVIEKPPVKVLVLAASPDFEYKFLKNWLYQNQYPVVFRSRISKDKFSVDYLNTKSTSVDKVNQSLLQQFDLLIADDAELALLSASEKLTLEKQIEQGLGLLIRINENKPISVFSKKFAYGAPSTIRDKSYRLKLMENLLSPLEIDQPLYFNLKSGNQPVVFTSEAKIMVNNMMYGSGKIMVSTIPATYHWFLNGLKIDYANFWTELINKSAKKYNNQLQYKIEPAFPLINQQANIHIENPEAGNPVSILVDSLVLAPLQNKYMPFVWKGTFWPQQKGWHSLKVNQQSATSFYVFGENSWSSIRDADKIKANLQIAKVQLQKPAELLEKSEKEKREVSKWWFFFLFLMSAGYLWAEGRMD</sequence>
<dbReference type="AlphaFoldDB" id="A0A4U1BZJ2"/>
<organism evidence="2 3">
    <name type="scientific">Pedobacter cryophilus</name>
    <dbReference type="NCBI Taxonomy" id="2571271"/>
    <lineage>
        <taxon>Bacteria</taxon>
        <taxon>Pseudomonadati</taxon>
        <taxon>Bacteroidota</taxon>
        <taxon>Sphingobacteriia</taxon>
        <taxon>Sphingobacteriales</taxon>
        <taxon>Sphingobacteriaceae</taxon>
        <taxon>Pedobacter</taxon>
    </lineage>
</organism>
<dbReference type="SUPFAM" id="SSF52317">
    <property type="entry name" value="Class I glutamine amidotransferase-like"/>
    <property type="match status" value="1"/>
</dbReference>